<reference evidence="2" key="1">
    <citation type="submission" date="2020-02" db="EMBL/GenBank/DDBJ databases">
        <authorList>
            <person name="Meier V. D."/>
        </authorList>
    </citation>
    <scope>NUCLEOTIDE SEQUENCE</scope>
    <source>
        <strain evidence="2">AVDCRST_MAG91</strain>
    </source>
</reference>
<feature type="region of interest" description="Disordered" evidence="1">
    <location>
        <begin position="66"/>
        <end position="93"/>
    </location>
</feature>
<evidence type="ECO:0000256" key="1">
    <source>
        <dbReference type="SAM" id="MobiDB-lite"/>
    </source>
</evidence>
<accession>A0A6J4SVY0</accession>
<sequence>MAATTIIMAILGCGDAGTVCQPVAVAPAAYESVSACVAAQDDVLATVDVMYPVVTAQCRRADEATAARLTKPSEPAAKPARARAGTRMATLRG</sequence>
<gene>
    <name evidence="2" type="ORF">AVDCRST_MAG91-1376</name>
</gene>
<proteinExistence type="predicted"/>
<name>A0A6J4SVY0_9SPHN</name>
<dbReference type="EMBL" id="CADCVX010000271">
    <property type="protein sequence ID" value="CAA9506620.1"/>
    <property type="molecule type" value="Genomic_DNA"/>
</dbReference>
<organism evidence="2">
    <name type="scientific">uncultured Sphingomonadaceae bacterium</name>
    <dbReference type="NCBI Taxonomy" id="169976"/>
    <lineage>
        <taxon>Bacteria</taxon>
        <taxon>Pseudomonadati</taxon>
        <taxon>Pseudomonadota</taxon>
        <taxon>Alphaproteobacteria</taxon>
        <taxon>Sphingomonadales</taxon>
        <taxon>Sphingomonadaceae</taxon>
        <taxon>environmental samples</taxon>
    </lineage>
</organism>
<dbReference type="AlphaFoldDB" id="A0A6J4SVY0"/>
<evidence type="ECO:0000313" key="2">
    <source>
        <dbReference type="EMBL" id="CAA9506620.1"/>
    </source>
</evidence>
<protein>
    <submittedName>
        <fullName evidence="2">Uncharacterized protein</fullName>
    </submittedName>
</protein>